<dbReference type="AlphaFoldDB" id="A0A4Q6X810"/>
<feature type="transmembrane region" description="Helical" evidence="1">
    <location>
        <begin position="211"/>
        <end position="229"/>
    </location>
</feature>
<feature type="transmembrane region" description="Helical" evidence="1">
    <location>
        <begin position="121"/>
        <end position="139"/>
    </location>
</feature>
<organism evidence="2 3">
    <name type="scientific">Acinetobacter halotolerans</name>
    <dbReference type="NCBI Taxonomy" id="1752076"/>
    <lineage>
        <taxon>Bacteria</taxon>
        <taxon>Pseudomonadati</taxon>
        <taxon>Pseudomonadota</taxon>
        <taxon>Gammaproteobacteria</taxon>
        <taxon>Moraxellales</taxon>
        <taxon>Moraxellaceae</taxon>
        <taxon>Acinetobacter</taxon>
    </lineage>
</organism>
<feature type="transmembrane region" description="Helical" evidence="1">
    <location>
        <begin position="151"/>
        <end position="171"/>
    </location>
</feature>
<keyword evidence="1" id="KW-0812">Transmembrane</keyword>
<name>A0A4Q6X810_9GAMM</name>
<reference evidence="2 3" key="1">
    <citation type="submission" date="2019-02" db="EMBL/GenBank/DDBJ databases">
        <title>The draft genome of Acinetobacter halotolerans strain JCM 31009.</title>
        <authorList>
            <person name="Qin J."/>
            <person name="Feng Y."/>
            <person name="Nemec A."/>
            <person name="Zong Z."/>
        </authorList>
    </citation>
    <scope>NUCLEOTIDE SEQUENCE [LARGE SCALE GENOMIC DNA]</scope>
    <source>
        <strain evidence="2 3">JCM 31009</strain>
    </source>
</reference>
<dbReference type="Proteomes" id="UP000292110">
    <property type="component" value="Unassembled WGS sequence"/>
</dbReference>
<gene>
    <name evidence="2" type="ORF">EXE30_14940</name>
</gene>
<dbReference type="InterPro" id="IPR010640">
    <property type="entry name" value="Low_temperature_requirement_A"/>
</dbReference>
<feature type="transmembrane region" description="Helical" evidence="1">
    <location>
        <begin position="241"/>
        <end position="261"/>
    </location>
</feature>
<feature type="transmembrane region" description="Helical" evidence="1">
    <location>
        <begin position="95"/>
        <end position="114"/>
    </location>
</feature>
<feature type="transmembrane region" description="Helical" evidence="1">
    <location>
        <begin position="346"/>
        <end position="377"/>
    </location>
</feature>
<accession>A0A4Q6X810</accession>
<keyword evidence="1" id="KW-1133">Transmembrane helix</keyword>
<evidence type="ECO:0000313" key="3">
    <source>
        <dbReference type="Proteomes" id="UP000292110"/>
    </source>
</evidence>
<evidence type="ECO:0000313" key="2">
    <source>
        <dbReference type="EMBL" id="RZF49613.1"/>
    </source>
</evidence>
<dbReference type="PANTHER" id="PTHR36840">
    <property type="entry name" value="BLL5714 PROTEIN"/>
    <property type="match status" value="1"/>
</dbReference>
<comment type="caution">
    <text evidence="2">The sequence shown here is derived from an EMBL/GenBank/DDBJ whole genome shotgun (WGS) entry which is preliminary data.</text>
</comment>
<feature type="transmembrane region" description="Helical" evidence="1">
    <location>
        <begin position="57"/>
        <end position="75"/>
    </location>
</feature>
<sequence length="398" mass="45554">MSAEKNQNMTLKLFAPRDPKEPHRAATPLELLFDLVFVIAIATAGQQLHHAMIEGHLWHALPTYFMVFFALWWAWMNFSWFASAYDNDDTLYRCLTFVQMVGSLVMAAGIPAVFQQHNFDMIIIGYVIMRLALVTQWLRVARHDPLRKVTAYRYAIGIVLVQLGWLISYFSAIHLSPLLFLVLVFFELAVPFYAEKYAATPWHPHHIVERYGLLTIIVLGESIIGCFAATQDAFSNKELNLEEIFLVVGGLLMMFAMWWNYFDRSHHHHQRRGVQPFLWGYGHFLIFISIAVLGAALAAAVDVSTQNAQISSQMMGLIIAATLVVYSSCVWLFYEAFYLQGWRRWIYPVTVLILFCTPFLFNQIGHIILAMAVVYILRLIVSKAFLLNCTDEPVGSTQ</sequence>
<evidence type="ECO:0000256" key="1">
    <source>
        <dbReference type="SAM" id="Phobius"/>
    </source>
</evidence>
<dbReference type="PANTHER" id="PTHR36840:SF1">
    <property type="entry name" value="BLL5714 PROTEIN"/>
    <property type="match status" value="1"/>
</dbReference>
<keyword evidence="1" id="KW-0472">Membrane</keyword>
<feature type="transmembrane region" description="Helical" evidence="1">
    <location>
        <begin position="281"/>
        <end position="303"/>
    </location>
</feature>
<dbReference type="EMBL" id="SGIM01000017">
    <property type="protein sequence ID" value="RZF49613.1"/>
    <property type="molecule type" value="Genomic_DNA"/>
</dbReference>
<dbReference type="RefSeq" id="WP_130163087.1">
    <property type="nucleotide sequence ID" value="NZ_SGIM01000017.1"/>
</dbReference>
<feature type="transmembrane region" description="Helical" evidence="1">
    <location>
        <begin position="178"/>
        <end position="199"/>
    </location>
</feature>
<protein>
    <submittedName>
        <fullName evidence="2">Low temperature requirement protein A</fullName>
    </submittedName>
</protein>
<feature type="transmembrane region" description="Helical" evidence="1">
    <location>
        <begin position="315"/>
        <end position="334"/>
    </location>
</feature>
<proteinExistence type="predicted"/>
<dbReference type="Pfam" id="PF06772">
    <property type="entry name" value="LtrA"/>
    <property type="match status" value="1"/>
</dbReference>
<feature type="transmembrane region" description="Helical" evidence="1">
    <location>
        <begin position="25"/>
        <end position="45"/>
    </location>
</feature>
<keyword evidence="3" id="KW-1185">Reference proteome</keyword>